<sequence length="49" mass="5830">MTIIDVFTFVIILLFFASMSIAHGTWHFTIIVFIYIIIAYCWFKIVQKN</sequence>
<evidence type="ECO:0000313" key="2">
    <source>
        <dbReference type="EMBL" id="WUG43876.1"/>
    </source>
</evidence>
<gene>
    <name evidence="2" type="primary">mchi_873b</name>
</gene>
<name>A0AAJ6MK96_9VIRU</name>
<keyword evidence="1" id="KW-0472">Membrane</keyword>
<keyword evidence="1" id="KW-1133">Transmembrane helix</keyword>
<protein>
    <submittedName>
        <fullName evidence="2">Uncharacterized protein</fullName>
    </submittedName>
</protein>
<keyword evidence="3" id="KW-1185">Reference proteome</keyword>
<accession>A0AAJ6MK96</accession>
<dbReference type="EMBL" id="JN258408">
    <property type="protein sequence ID" value="WUG43876.1"/>
    <property type="molecule type" value="Genomic_DNA"/>
</dbReference>
<reference evidence="2 3" key="1">
    <citation type="journal article" date="2011" name="Proc. Natl. Acad. Sci. U.S.A.">
        <title>Distant Mimivirus relative with a larger genome highlights the fundamental features of Megaviridae.</title>
        <authorList>
            <person name="Arslan D."/>
            <person name="Legendre M."/>
            <person name="Seltzer V."/>
            <person name="Abergel C."/>
            <person name="Claverie J.M."/>
        </authorList>
    </citation>
    <scope>NUCLEOTIDE SEQUENCE [LARGE SCALE GENOMIC DNA]</scope>
    <source>
        <strain evidence="2">Claverie Las Cruses</strain>
    </source>
</reference>
<evidence type="ECO:0000256" key="1">
    <source>
        <dbReference type="SAM" id="Phobius"/>
    </source>
</evidence>
<feature type="transmembrane region" description="Helical" evidence="1">
    <location>
        <begin position="5"/>
        <end position="22"/>
    </location>
</feature>
<evidence type="ECO:0000313" key="3">
    <source>
        <dbReference type="Proteomes" id="UP000202558"/>
    </source>
</evidence>
<keyword evidence="1" id="KW-0812">Transmembrane</keyword>
<feature type="transmembrane region" description="Helical" evidence="1">
    <location>
        <begin position="28"/>
        <end position="46"/>
    </location>
</feature>
<organism evidence="2 3">
    <name type="scientific">Megavirus chiliensis</name>
    <dbReference type="NCBI Taxonomy" id="1094892"/>
    <lineage>
        <taxon>Viruses</taxon>
        <taxon>Varidnaviria</taxon>
        <taxon>Bamfordvirae</taxon>
        <taxon>Nucleocytoviricota</taxon>
        <taxon>Megaviricetes</taxon>
        <taxon>Imitervirales</taxon>
        <taxon>Mimiviridae</taxon>
        <taxon>Megamimivirinae</taxon>
        <taxon>Megavirus</taxon>
        <taxon>Megavirus chilense</taxon>
    </lineage>
</organism>
<dbReference type="Proteomes" id="UP000202558">
    <property type="component" value="Segment"/>
</dbReference>
<proteinExistence type="predicted"/>